<name>A0ABQ8A9C0_BRANA</name>
<evidence type="ECO:0000313" key="3">
    <source>
        <dbReference type="Proteomes" id="UP000824890"/>
    </source>
</evidence>
<proteinExistence type="predicted"/>
<dbReference type="InterPro" id="IPR050232">
    <property type="entry name" value="FBL13/AtMIF1-like"/>
</dbReference>
<reference evidence="2 3" key="1">
    <citation type="submission" date="2021-05" db="EMBL/GenBank/DDBJ databases">
        <title>Genome Assembly of Synthetic Allotetraploid Brassica napus Reveals Homoeologous Exchanges between Subgenomes.</title>
        <authorList>
            <person name="Davis J.T."/>
        </authorList>
    </citation>
    <scope>NUCLEOTIDE SEQUENCE [LARGE SCALE GENOMIC DNA]</scope>
    <source>
        <strain evidence="3">cv. Da-Ae</strain>
        <tissue evidence="2">Seedling</tissue>
    </source>
</reference>
<comment type="caution">
    <text evidence="2">The sequence shown here is derived from an EMBL/GenBank/DDBJ whole genome shotgun (WGS) entry which is preliminary data.</text>
</comment>
<dbReference type="SMART" id="SM00579">
    <property type="entry name" value="FBD"/>
    <property type="match status" value="2"/>
</dbReference>
<dbReference type="CDD" id="cd22160">
    <property type="entry name" value="F-box_AtFBL13-like"/>
    <property type="match status" value="1"/>
</dbReference>
<dbReference type="Gene3D" id="3.80.10.10">
    <property type="entry name" value="Ribonuclease Inhibitor"/>
    <property type="match status" value="1"/>
</dbReference>
<keyword evidence="3" id="KW-1185">Reference proteome</keyword>
<dbReference type="InterPro" id="IPR013101">
    <property type="entry name" value="LRR_PRU1-like"/>
</dbReference>
<organism evidence="2 3">
    <name type="scientific">Brassica napus</name>
    <name type="common">Rape</name>
    <dbReference type="NCBI Taxonomy" id="3708"/>
    <lineage>
        <taxon>Eukaryota</taxon>
        <taxon>Viridiplantae</taxon>
        <taxon>Streptophyta</taxon>
        <taxon>Embryophyta</taxon>
        <taxon>Tracheophyta</taxon>
        <taxon>Spermatophyta</taxon>
        <taxon>Magnoliopsida</taxon>
        <taxon>eudicotyledons</taxon>
        <taxon>Gunneridae</taxon>
        <taxon>Pentapetalae</taxon>
        <taxon>rosids</taxon>
        <taxon>malvids</taxon>
        <taxon>Brassicales</taxon>
        <taxon>Brassicaceae</taxon>
        <taxon>Brassiceae</taxon>
        <taxon>Brassica</taxon>
    </lineage>
</organism>
<sequence length="613" mass="70401">MSRLSITKECATYGSDEPRLEISTPCLKYLKIFECRGYYNFLEDMPKLVEADVSVDMSKNEKLLRVLSSVEHLVICLYPSIVLDLTDSLIFNRLLHLELNVCNSFRSNLLLSLLKYFPNLQSLNLGHLNTEDQLYCLGSEPSSVPKCLSFHLESIQWRGYAGTLDEREAAAYILKNAHRLKTSTIRLHTTCMDNEMSAVKLGTEDVTFSDMISNLPDDLLIQILSLVSISEAMNTSLLSKRWESLWKMMPVLKYVEKSCPTMTSQGFVEFCRRSLQLHEAPVLKALTIKLQLQSVPLILSSLPETVFQKLVVLKLHMIRYLVFDDSPPRRYFSAGKPSVCFRSLKGLHLRSVSFCDEQYFCRLISACPLLEDVFFDTVRTCSPKTIFLPPPQKRLEISTPCLKYLKIKNITGRLIFTKDMPNLVEATLEVDPSQTSDFLRILTSVEFLSIHLYANEVLLLADKISQRLLRLELCIYGKISRNLLLHLLKHSPKLRVFKLQEIHELLMGPAWTDPCQLAYFKKFDDPPPSVCNPSSVPECLSFHLQTFKWRCYRGTIEEKEVVRYILQNARCLKTATIYVSSCRKKKERLKIKELKSMPKASTSCLLVTRRRSS</sequence>
<dbReference type="SUPFAM" id="SSF81383">
    <property type="entry name" value="F-box domain"/>
    <property type="match status" value="1"/>
</dbReference>
<dbReference type="InterPro" id="IPR001810">
    <property type="entry name" value="F-box_dom"/>
</dbReference>
<dbReference type="Pfam" id="PF07723">
    <property type="entry name" value="LRR_2"/>
    <property type="match status" value="1"/>
</dbReference>
<protein>
    <recommendedName>
        <fullName evidence="1">F-box domain-containing protein</fullName>
    </recommendedName>
</protein>
<dbReference type="EMBL" id="JAGKQM010000013">
    <property type="protein sequence ID" value="KAH0889144.1"/>
    <property type="molecule type" value="Genomic_DNA"/>
</dbReference>
<dbReference type="Pfam" id="PF00646">
    <property type="entry name" value="F-box"/>
    <property type="match status" value="1"/>
</dbReference>
<dbReference type="Pfam" id="PF08387">
    <property type="entry name" value="FBD"/>
    <property type="match status" value="2"/>
</dbReference>
<dbReference type="SUPFAM" id="SSF52047">
    <property type="entry name" value="RNI-like"/>
    <property type="match status" value="1"/>
</dbReference>
<dbReference type="PROSITE" id="PS50181">
    <property type="entry name" value="FBOX"/>
    <property type="match status" value="1"/>
</dbReference>
<evidence type="ECO:0000259" key="1">
    <source>
        <dbReference type="PROSITE" id="PS50181"/>
    </source>
</evidence>
<dbReference type="InterPro" id="IPR053781">
    <property type="entry name" value="F-box_AtFBL13-like"/>
</dbReference>
<evidence type="ECO:0000313" key="2">
    <source>
        <dbReference type="EMBL" id="KAH0889144.1"/>
    </source>
</evidence>
<accession>A0ABQ8A9C0</accession>
<feature type="domain" description="F-box" evidence="1">
    <location>
        <begin position="209"/>
        <end position="255"/>
    </location>
</feature>
<dbReference type="InterPro" id="IPR032675">
    <property type="entry name" value="LRR_dom_sf"/>
</dbReference>
<dbReference type="InterPro" id="IPR006566">
    <property type="entry name" value="FBD"/>
</dbReference>
<dbReference type="PANTHER" id="PTHR31900:SF28">
    <property type="entry name" value="FBD DOMAIN-CONTAINING PROTEIN"/>
    <property type="match status" value="1"/>
</dbReference>
<dbReference type="PANTHER" id="PTHR31900">
    <property type="entry name" value="F-BOX/RNI SUPERFAMILY PROTEIN-RELATED"/>
    <property type="match status" value="1"/>
</dbReference>
<dbReference type="InterPro" id="IPR036047">
    <property type="entry name" value="F-box-like_dom_sf"/>
</dbReference>
<gene>
    <name evidence="2" type="ORF">HID58_051573</name>
</gene>
<dbReference type="SMART" id="SM00256">
    <property type="entry name" value="FBOX"/>
    <property type="match status" value="1"/>
</dbReference>
<dbReference type="Proteomes" id="UP000824890">
    <property type="component" value="Unassembled WGS sequence"/>
</dbReference>